<evidence type="ECO:0000313" key="3">
    <source>
        <dbReference type="Proteomes" id="UP000066284"/>
    </source>
</evidence>
<evidence type="ECO:0000313" key="2">
    <source>
        <dbReference type="EMBL" id="CUQ67409.1"/>
    </source>
</evidence>
<sequence length="66" mass="7130">MRILKEADASRPVNDVWRQDGTSPATHDKQKTKYSGLAVSYVKCLGSSSTTGSKACTPTSRGERGR</sequence>
<dbReference type="EMBL" id="LN885086">
    <property type="protein sequence ID" value="CUQ67409.1"/>
    <property type="molecule type" value="Genomic_DNA"/>
</dbReference>
<proteinExistence type="predicted"/>
<evidence type="ECO:0000256" key="1">
    <source>
        <dbReference type="SAM" id="MobiDB-lite"/>
    </source>
</evidence>
<organism evidence="2 3">
    <name type="scientific">Candidatus Nitrospira inopinata</name>
    <dbReference type="NCBI Taxonomy" id="1715989"/>
    <lineage>
        <taxon>Bacteria</taxon>
        <taxon>Pseudomonadati</taxon>
        <taxon>Nitrospirota</taxon>
        <taxon>Nitrospiria</taxon>
        <taxon>Nitrospirales</taxon>
        <taxon>Nitrospiraceae</taxon>
        <taxon>Nitrospira</taxon>
    </lineage>
</organism>
<reference evidence="3" key="1">
    <citation type="submission" date="2015-09" db="EMBL/GenBank/DDBJ databases">
        <authorList>
            <person name="Daims H."/>
        </authorList>
    </citation>
    <scope>NUCLEOTIDE SEQUENCE [LARGE SCALE GENOMIC DNA]</scope>
</reference>
<feature type="compositionally biased region" description="Polar residues" evidence="1">
    <location>
        <begin position="47"/>
        <end position="60"/>
    </location>
</feature>
<name>A0A0S4KSG4_9BACT</name>
<feature type="region of interest" description="Disordered" evidence="1">
    <location>
        <begin position="1"/>
        <end position="31"/>
    </location>
</feature>
<dbReference type="AlphaFoldDB" id="A0A0S4KSG4"/>
<gene>
    <name evidence="2" type="ORF">NITINOP_2437</name>
</gene>
<accession>A0A0S4KSG4</accession>
<dbReference type="KEGG" id="nio:NITINOP_2437"/>
<protein>
    <submittedName>
        <fullName evidence="2">Transposase</fullName>
    </submittedName>
</protein>
<dbReference type="Proteomes" id="UP000066284">
    <property type="component" value="Chromosome 1"/>
</dbReference>
<feature type="region of interest" description="Disordered" evidence="1">
    <location>
        <begin position="47"/>
        <end position="66"/>
    </location>
</feature>
<keyword evidence="3" id="KW-1185">Reference proteome</keyword>